<dbReference type="SUPFAM" id="SSF57959">
    <property type="entry name" value="Leucine zipper domain"/>
    <property type="match status" value="1"/>
</dbReference>
<dbReference type="AlphaFoldDB" id="A0AAE0VFC4"/>
<name>A0AAE0VFC4_9BIVA</name>
<dbReference type="SMART" id="SM00338">
    <property type="entry name" value="BRLZ"/>
    <property type="match status" value="1"/>
</dbReference>
<keyword evidence="10" id="KW-1185">Reference proteome</keyword>
<sequence length="130" mass="14914">MPQKRVMSDDDSFSQDSEDGHFSATKSKKSRMQEKGKDGEDYKKRRERNNIAVKKSREKSRQKARETIEQVNRLRAENEMLEQKVQILSKELSVLKDLFLAHAGTVAEGDCQVAPSVNDHQYSASLKEEN</sequence>
<evidence type="ECO:0000259" key="8">
    <source>
        <dbReference type="PROSITE" id="PS50217"/>
    </source>
</evidence>
<dbReference type="PANTHER" id="PTHR23334:SF69">
    <property type="entry name" value="CCAAT_ENHANCER-BINDING PROTEIN GAMMA"/>
    <property type="match status" value="1"/>
</dbReference>
<evidence type="ECO:0000256" key="4">
    <source>
        <dbReference type="ARBA" id="ARBA00023125"/>
    </source>
</evidence>
<keyword evidence="5" id="KW-0804">Transcription</keyword>
<comment type="caution">
    <text evidence="9">The sequence shown here is derived from an EMBL/GenBank/DDBJ whole genome shotgun (WGS) entry which is preliminary data.</text>
</comment>
<keyword evidence="4" id="KW-0238">DNA-binding</keyword>
<dbReference type="InterPro" id="IPR004827">
    <property type="entry name" value="bZIP"/>
</dbReference>
<reference evidence="9" key="2">
    <citation type="journal article" date="2021" name="Genome Biol. Evol.">
        <title>Developing a high-quality reference genome for a parasitic bivalve with doubly uniparental inheritance (Bivalvia: Unionida).</title>
        <authorList>
            <person name="Smith C.H."/>
        </authorList>
    </citation>
    <scope>NUCLEOTIDE SEQUENCE</scope>
    <source>
        <strain evidence="9">CHS0354</strain>
        <tissue evidence="9">Mantle</tissue>
    </source>
</reference>
<keyword evidence="6" id="KW-0539">Nucleus</keyword>
<evidence type="ECO:0000256" key="6">
    <source>
        <dbReference type="ARBA" id="ARBA00023242"/>
    </source>
</evidence>
<reference evidence="9" key="1">
    <citation type="journal article" date="2021" name="Genome Biol. Evol.">
        <title>A High-Quality Reference Genome for a Parasitic Bivalve with Doubly Uniparental Inheritance (Bivalvia: Unionida).</title>
        <authorList>
            <person name="Smith C.H."/>
        </authorList>
    </citation>
    <scope>NUCLEOTIDE SEQUENCE</scope>
    <source>
        <strain evidence="9">CHS0354</strain>
    </source>
</reference>
<reference evidence="9" key="3">
    <citation type="submission" date="2023-05" db="EMBL/GenBank/DDBJ databases">
        <authorList>
            <person name="Smith C.H."/>
        </authorList>
    </citation>
    <scope>NUCLEOTIDE SEQUENCE</scope>
    <source>
        <strain evidence="9">CHS0354</strain>
        <tissue evidence="9">Mantle</tissue>
    </source>
</reference>
<evidence type="ECO:0000313" key="9">
    <source>
        <dbReference type="EMBL" id="KAK3576389.1"/>
    </source>
</evidence>
<dbReference type="PANTHER" id="PTHR23334">
    <property type="entry name" value="CCAAT/ENHANCER BINDING PROTEIN"/>
    <property type="match status" value="1"/>
</dbReference>
<feature type="region of interest" description="Disordered" evidence="7">
    <location>
        <begin position="1"/>
        <end position="65"/>
    </location>
</feature>
<dbReference type="EMBL" id="JAEAOA010001156">
    <property type="protein sequence ID" value="KAK3576389.1"/>
    <property type="molecule type" value="Genomic_DNA"/>
</dbReference>
<gene>
    <name evidence="9" type="ORF">CHS0354_018936</name>
</gene>
<keyword evidence="3" id="KW-0805">Transcription regulation</keyword>
<dbReference type="GO" id="GO:0000981">
    <property type="term" value="F:DNA-binding transcription factor activity, RNA polymerase II-specific"/>
    <property type="evidence" value="ECO:0007669"/>
    <property type="project" value="TreeGrafter"/>
</dbReference>
<feature type="compositionally biased region" description="Basic and acidic residues" evidence="7">
    <location>
        <begin position="31"/>
        <end position="44"/>
    </location>
</feature>
<dbReference type="InterPro" id="IPR046347">
    <property type="entry name" value="bZIP_sf"/>
</dbReference>
<dbReference type="GO" id="GO:0000978">
    <property type="term" value="F:RNA polymerase II cis-regulatory region sequence-specific DNA binding"/>
    <property type="evidence" value="ECO:0007669"/>
    <property type="project" value="TreeGrafter"/>
</dbReference>
<comment type="subcellular location">
    <subcellularLocation>
        <location evidence="1">Nucleus</location>
    </subcellularLocation>
</comment>
<dbReference type="Proteomes" id="UP001195483">
    <property type="component" value="Unassembled WGS sequence"/>
</dbReference>
<evidence type="ECO:0000256" key="5">
    <source>
        <dbReference type="ARBA" id="ARBA00023163"/>
    </source>
</evidence>
<dbReference type="PROSITE" id="PS50217">
    <property type="entry name" value="BZIP"/>
    <property type="match status" value="1"/>
</dbReference>
<evidence type="ECO:0000313" key="10">
    <source>
        <dbReference type="Proteomes" id="UP001195483"/>
    </source>
</evidence>
<comment type="similarity">
    <text evidence="2">Belongs to the bZIP family. C/EBP subfamily.</text>
</comment>
<dbReference type="GO" id="GO:0005634">
    <property type="term" value="C:nucleus"/>
    <property type="evidence" value="ECO:0007669"/>
    <property type="project" value="UniProtKB-SubCell"/>
</dbReference>
<dbReference type="Pfam" id="PF07716">
    <property type="entry name" value="bZIP_2"/>
    <property type="match status" value="1"/>
</dbReference>
<dbReference type="InterPro" id="IPR031106">
    <property type="entry name" value="C/EBP"/>
</dbReference>
<proteinExistence type="inferred from homology"/>
<protein>
    <recommendedName>
        <fullName evidence="8">BZIP domain-containing protein</fullName>
    </recommendedName>
</protein>
<evidence type="ECO:0000256" key="1">
    <source>
        <dbReference type="ARBA" id="ARBA00004123"/>
    </source>
</evidence>
<feature type="domain" description="BZIP" evidence="8">
    <location>
        <begin position="39"/>
        <end position="102"/>
    </location>
</feature>
<dbReference type="Gene3D" id="1.20.5.170">
    <property type="match status" value="1"/>
</dbReference>
<dbReference type="CDD" id="cd14713">
    <property type="entry name" value="bZIP_CEBPG"/>
    <property type="match status" value="1"/>
</dbReference>
<organism evidence="9 10">
    <name type="scientific">Potamilus streckersoni</name>
    <dbReference type="NCBI Taxonomy" id="2493646"/>
    <lineage>
        <taxon>Eukaryota</taxon>
        <taxon>Metazoa</taxon>
        <taxon>Spiralia</taxon>
        <taxon>Lophotrochozoa</taxon>
        <taxon>Mollusca</taxon>
        <taxon>Bivalvia</taxon>
        <taxon>Autobranchia</taxon>
        <taxon>Heteroconchia</taxon>
        <taxon>Palaeoheterodonta</taxon>
        <taxon>Unionida</taxon>
        <taxon>Unionoidea</taxon>
        <taxon>Unionidae</taxon>
        <taxon>Ambleminae</taxon>
        <taxon>Lampsilini</taxon>
        <taxon>Potamilus</taxon>
    </lineage>
</organism>
<evidence type="ECO:0000256" key="7">
    <source>
        <dbReference type="SAM" id="MobiDB-lite"/>
    </source>
</evidence>
<evidence type="ECO:0000256" key="3">
    <source>
        <dbReference type="ARBA" id="ARBA00023015"/>
    </source>
</evidence>
<dbReference type="GO" id="GO:0006351">
    <property type="term" value="P:DNA-templated transcription"/>
    <property type="evidence" value="ECO:0007669"/>
    <property type="project" value="InterPro"/>
</dbReference>
<accession>A0AAE0VFC4</accession>
<evidence type="ECO:0000256" key="2">
    <source>
        <dbReference type="ARBA" id="ARBA00006951"/>
    </source>
</evidence>